<accession>A0ABQ2K1P4</accession>
<sequence length="101" mass="11126">MIAAAKKQGNAITGIDGKAIALAAGATPPTFTLQIRREVAPKWPEFRANRTMVSQDRPPIVQLEITASAPLDGDRHELFRLLYCTISGLKNQFFSHTESFN</sequence>
<dbReference type="EMBL" id="BMLK01000036">
    <property type="protein sequence ID" value="GGN61365.1"/>
    <property type="molecule type" value="Genomic_DNA"/>
</dbReference>
<evidence type="ECO:0000313" key="1">
    <source>
        <dbReference type="EMBL" id="GGN61365.1"/>
    </source>
</evidence>
<name>A0ABQ2K1P4_9SPHN</name>
<gene>
    <name evidence="1" type="ORF">GCM10011349_43900</name>
</gene>
<reference evidence="2" key="1">
    <citation type="journal article" date="2019" name="Int. J. Syst. Evol. Microbiol.">
        <title>The Global Catalogue of Microorganisms (GCM) 10K type strain sequencing project: providing services to taxonomists for standard genome sequencing and annotation.</title>
        <authorList>
            <consortium name="The Broad Institute Genomics Platform"/>
            <consortium name="The Broad Institute Genome Sequencing Center for Infectious Disease"/>
            <person name="Wu L."/>
            <person name="Ma J."/>
        </authorList>
    </citation>
    <scope>NUCLEOTIDE SEQUENCE [LARGE SCALE GENOMIC DNA]</scope>
    <source>
        <strain evidence="2">CGMCC 1.6784</strain>
    </source>
</reference>
<evidence type="ECO:0000313" key="2">
    <source>
        <dbReference type="Proteomes" id="UP000605099"/>
    </source>
</evidence>
<dbReference type="Proteomes" id="UP000605099">
    <property type="component" value="Unassembled WGS sequence"/>
</dbReference>
<organism evidence="1 2">
    <name type="scientific">Novosphingobium indicum</name>
    <dbReference type="NCBI Taxonomy" id="462949"/>
    <lineage>
        <taxon>Bacteria</taxon>
        <taxon>Pseudomonadati</taxon>
        <taxon>Pseudomonadota</taxon>
        <taxon>Alphaproteobacteria</taxon>
        <taxon>Sphingomonadales</taxon>
        <taxon>Sphingomonadaceae</taxon>
        <taxon>Novosphingobium</taxon>
    </lineage>
</organism>
<proteinExistence type="predicted"/>
<comment type="caution">
    <text evidence="1">The sequence shown here is derived from an EMBL/GenBank/DDBJ whole genome shotgun (WGS) entry which is preliminary data.</text>
</comment>
<protein>
    <submittedName>
        <fullName evidence="1">Uncharacterized protein</fullName>
    </submittedName>
</protein>
<keyword evidence="2" id="KW-1185">Reference proteome</keyword>